<keyword evidence="2" id="KW-1185">Reference proteome</keyword>
<dbReference type="EMBL" id="ABGD02000003">
    <property type="protein sequence ID" value="EDS13194.1"/>
    <property type="molecule type" value="Genomic_DNA"/>
</dbReference>
<dbReference type="HOGENOM" id="CLU_3342308_0_0_9"/>
<organism evidence="1 2">
    <name type="scientific">Anaerotruncus colihominis DSM 17241</name>
    <dbReference type="NCBI Taxonomy" id="445972"/>
    <lineage>
        <taxon>Bacteria</taxon>
        <taxon>Bacillati</taxon>
        <taxon>Bacillota</taxon>
        <taxon>Clostridia</taxon>
        <taxon>Eubacteriales</taxon>
        <taxon>Oscillospiraceae</taxon>
        <taxon>Anaerotruncus</taxon>
    </lineage>
</organism>
<proteinExistence type="predicted"/>
<dbReference type="Proteomes" id="UP000003803">
    <property type="component" value="Unassembled WGS sequence"/>
</dbReference>
<reference evidence="1" key="2">
    <citation type="submission" date="2013-09" db="EMBL/GenBank/DDBJ databases">
        <title>Draft genome sequence of Anaerotruncus colihominis(DSM 17241).</title>
        <authorList>
            <person name="Sudarsanam P."/>
            <person name="Ley R."/>
            <person name="Guruge J."/>
            <person name="Turnbaugh P.J."/>
            <person name="Mahowald M."/>
            <person name="Liep D."/>
            <person name="Gordon J."/>
        </authorList>
    </citation>
    <scope>NUCLEOTIDE SEQUENCE</scope>
    <source>
        <strain evidence="1">DSM 17241</strain>
    </source>
</reference>
<accession>B0P637</accession>
<sequence>MDKMANVSEYLLRAILELIEKCHTIEELRESVKRILKDE</sequence>
<evidence type="ECO:0000313" key="2">
    <source>
        <dbReference type="Proteomes" id="UP000003803"/>
    </source>
</evidence>
<comment type="caution">
    <text evidence="1">The sequence shown here is derived from an EMBL/GenBank/DDBJ whole genome shotgun (WGS) entry which is preliminary data.</text>
</comment>
<name>B0P637_9FIRM</name>
<reference evidence="1" key="1">
    <citation type="submission" date="2007-11" db="EMBL/GenBank/DDBJ databases">
        <authorList>
            <person name="Fulton L."/>
            <person name="Clifton S."/>
            <person name="Fulton B."/>
            <person name="Xu J."/>
            <person name="Minx P."/>
            <person name="Pepin K.H."/>
            <person name="Johnson M."/>
            <person name="Thiruvilangam P."/>
            <person name="Bhonagiri V."/>
            <person name="Nash W.E."/>
            <person name="Mardis E.R."/>
            <person name="Wilson R.K."/>
        </authorList>
    </citation>
    <scope>NUCLEOTIDE SEQUENCE [LARGE SCALE GENOMIC DNA]</scope>
    <source>
        <strain evidence="1">DSM 17241</strain>
    </source>
</reference>
<protein>
    <submittedName>
        <fullName evidence="1">Uncharacterized protein</fullName>
    </submittedName>
</protein>
<evidence type="ECO:0000313" key="1">
    <source>
        <dbReference type="EMBL" id="EDS13194.1"/>
    </source>
</evidence>
<dbReference type="AlphaFoldDB" id="B0P637"/>
<gene>
    <name evidence="1" type="ORF">ANACOL_00209</name>
</gene>